<evidence type="ECO:0000313" key="8">
    <source>
        <dbReference type="EMBL" id="KAG6747610.1"/>
    </source>
</evidence>
<keyword evidence="5 6" id="KW-0472">Membrane</keyword>
<dbReference type="InterPro" id="IPR006043">
    <property type="entry name" value="NCS2"/>
</dbReference>
<keyword evidence="9" id="KW-1185">Reference proteome</keyword>
<dbReference type="GO" id="GO:0016020">
    <property type="term" value="C:membrane"/>
    <property type="evidence" value="ECO:0007669"/>
    <property type="project" value="UniProtKB-SubCell"/>
</dbReference>
<gene>
    <name evidence="8" type="ORF">POTOM_047498</name>
</gene>
<feature type="transmembrane region" description="Helical" evidence="6">
    <location>
        <begin position="223"/>
        <end position="245"/>
    </location>
</feature>
<protein>
    <recommendedName>
        <fullName evidence="10">Nucleobase-ascorbate transporter 11</fullName>
    </recommendedName>
</protein>
<evidence type="ECO:0000256" key="6">
    <source>
        <dbReference type="SAM" id="Phobius"/>
    </source>
</evidence>
<organism evidence="8 9">
    <name type="scientific">Populus tomentosa</name>
    <name type="common">Chinese white poplar</name>
    <dbReference type="NCBI Taxonomy" id="118781"/>
    <lineage>
        <taxon>Eukaryota</taxon>
        <taxon>Viridiplantae</taxon>
        <taxon>Streptophyta</taxon>
        <taxon>Embryophyta</taxon>
        <taxon>Tracheophyta</taxon>
        <taxon>Spermatophyta</taxon>
        <taxon>Magnoliopsida</taxon>
        <taxon>eudicotyledons</taxon>
        <taxon>Gunneridae</taxon>
        <taxon>Pentapetalae</taxon>
        <taxon>rosids</taxon>
        <taxon>fabids</taxon>
        <taxon>Malpighiales</taxon>
        <taxon>Salicaceae</taxon>
        <taxon>Saliceae</taxon>
        <taxon>Populus</taxon>
    </lineage>
</organism>
<evidence type="ECO:0000256" key="2">
    <source>
        <dbReference type="ARBA" id="ARBA00008821"/>
    </source>
</evidence>
<dbReference type="Proteomes" id="UP000886885">
    <property type="component" value="Chromosome 14D"/>
</dbReference>
<keyword evidence="4 6" id="KW-1133">Transmembrane helix</keyword>
<keyword evidence="7" id="KW-0732">Signal</keyword>
<keyword evidence="3 6" id="KW-0812">Transmembrane</keyword>
<feature type="transmembrane region" description="Helical" evidence="6">
    <location>
        <begin position="377"/>
        <end position="394"/>
    </location>
</feature>
<reference evidence="8" key="1">
    <citation type="journal article" date="2020" name="bioRxiv">
        <title>Hybrid origin of Populus tomentosa Carr. identified through genome sequencing and phylogenomic analysis.</title>
        <authorList>
            <person name="An X."/>
            <person name="Gao K."/>
            <person name="Chen Z."/>
            <person name="Li J."/>
            <person name="Yang X."/>
            <person name="Yang X."/>
            <person name="Zhou J."/>
            <person name="Guo T."/>
            <person name="Zhao T."/>
            <person name="Huang S."/>
            <person name="Miao D."/>
            <person name="Khan W.U."/>
            <person name="Rao P."/>
            <person name="Ye M."/>
            <person name="Lei B."/>
            <person name="Liao W."/>
            <person name="Wang J."/>
            <person name="Ji L."/>
            <person name="Li Y."/>
            <person name="Guo B."/>
            <person name="Mustafa N.S."/>
            <person name="Li S."/>
            <person name="Yun Q."/>
            <person name="Keller S.R."/>
            <person name="Mao J."/>
            <person name="Zhang R."/>
            <person name="Strauss S.H."/>
        </authorList>
    </citation>
    <scope>NUCLEOTIDE SEQUENCE</scope>
    <source>
        <strain evidence="8">GM15</strain>
        <tissue evidence="8">Leaf</tissue>
    </source>
</reference>
<feature type="signal peptide" evidence="7">
    <location>
        <begin position="1"/>
        <end position="16"/>
    </location>
</feature>
<dbReference type="GO" id="GO:0022857">
    <property type="term" value="F:transmembrane transporter activity"/>
    <property type="evidence" value="ECO:0007669"/>
    <property type="project" value="InterPro"/>
</dbReference>
<proteinExistence type="inferred from homology"/>
<dbReference type="EMBL" id="JAAWWB010000028">
    <property type="protein sequence ID" value="KAG6747610.1"/>
    <property type="molecule type" value="Genomic_DNA"/>
</dbReference>
<comment type="subcellular location">
    <subcellularLocation>
        <location evidence="1">Membrane</location>
        <topology evidence="1">Multi-pass membrane protein</topology>
    </subcellularLocation>
</comment>
<dbReference type="AlphaFoldDB" id="A0A8X7YM55"/>
<evidence type="ECO:0000256" key="7">
    <source>
        <dbReference type="SAM" id="SignalP"/>
    </source>
</evidence>
<evidence type="ECO:0000313" key="9">
    <source>
        <dbReference type="Proteomes" id="UP000886885"/>
    </source>
</evidence>
<sequence length="465" mass="51775">MVTRLITVLELCLCHCDDPCGRFIKQMNGRFDSGLAKPDRFSRLSNSHGLPVSGVMVVDAAERNFETINLVFLHEKNGKAVPIDNEAVPYCQSLLKNLIRVQSSRPEFRSEGLVSAEALILGFQHYLLTLGITVMIPSIIVPRMGGGDAEKARVIQTLLFTSGLSTLFQTLFGTRLPSVAVGSYAYMIPTTSIVLASRHTSCLDNNVYLPRYVQSKRPICDRFAVLFTAAITWLFAQILTASTVYNDKSEITQMTCRTDRVGLIHASPWIYIPYPFQWGSPTFKAGEVFAMTAASLVSLFESTGTFYATSRYGSATPVPPSVVSRGVGWLGIGVLLNGRGYVLFDPPPLFFYFCVSRDAWLIDVLVQENLEHSSHLYLCRSLLLCIVFCLVIPFHDIVTVIFMSHTTVAALVALFLDCTLAKENDETTNDTGLKWWEKFSLYSSDVRNDEFYALPCKLNKLFPAL</sequence>
<evidence type="ECO:0008006" key="10">
    <source>
        <dbReference type="Google" id="ProtNLM"/>
    </source>
</evidence>
<evidence type="ECO:0000256" key="5">
    <source>
        <dbReference type="ARBA" id="ARBA00023136"/>
    </source>
</evidence>
<comment type="caution">
    <text evidence="8">The sequence shown here is derived from an EMBL/GenBank/DDBJ whole genome shotgun (WGS) entry which is preliminary data.</text>
</comment>
<evidence type="ECO:0000256" key="1">
    <source>
        <dbReference type="ARBA" id="ARBA00004141"/>
    </source>
</evidence>
<dbReference type="Pfam" id="PF00860">
    <property type="entry name" value="Xan_ur_permease"/>
    <property type="match status" value="2"/>
</dbReference>
<dbReference type="OrthoDB" id="1641903at2759"/>
<comment type="similarity">
    <text evidence="2">Belongs to the nucleobase:cation symporter-2 (NCS2) (TC 2.A.40) family.</text>
</comment>
<evidence type="ECO:0000256" key="3">
    <source>
        <dbReference type="ARBA" id="ARBA00022692"/>
    </source>
</evidence>
<name>A0A8X7YM55_POPTO</name>
<feature type="chain" id="PRO_5036479486" description="Nucleobase-ascorbate transporter 11" evidence="7">
    <location>
        <begin position="17"/>
        <end position="465"/>
    </location>
</feature>
<accession>A0A8X7YM55</accession>
<dbReference type="PANTHER" id="PTHR11119">
    <property type="entry name" value="XANTHINE-URACIL / VITAMIN C PERMEASE FAMILY MEMBER"/>
    <property type="match status" value="1"/>
</dbReference>
<evidence type="ECO:0000256" key="4">
    <source>
        <dbReference type="ARBA" id="ARBA00022989"/>
    </source>
</evidence>